<evidence type="ECO:0000256" key="4">
    <source>
        <dbReference type="ARBA" id="ARBA00022723"/>
    </source>
</evidence>
<dbReference type="CDD" id="cd08662">
    <property type="entry name" value="M13"/>
    <property type="match status" value="1"/>
</dbReference>
<comment type="cofactor">
    <cofactor evidence="1">
        <name>Zn(2+)</name>
        <dbReference type="ChEBI" id="CHEBI:29105"/>
    </cofactor>
</comment>
<evidence type="ECO:0000256" key="1">
    <source>
        <dbReference type="ARBA" id="ARBA00001947"/>
    </source>
</evidence>
<evidence type="ECO:0000256" key="3">
    <source>
        <dbReference type="ARBA" id="ARBA00022670"/>
    </source>
</evidence>
<dbReference type="InterPro" id="IPR042089">
    <property type="entry name" value="Peptidase_M13_dom_2"/>
</dbReference>
<protein>
    <submittedName>
        <fullName evidence="11">M13 family metallopeptidase</fullName>
    </submittedName>
</protein>
<keyword evidence="6" id="KW-0862">Zinc</keyword>
<dbReference type="Pfam" id="PF05649">
    <property type="entry name" value="Peptidase_M13_N"/>
    <property type="match status" value="1"/>
</dbReference>
<dbReference type="Gene3D" id="3.40.390.10">
    <property type="entry name" value="Collagenase (Catalytic Domain)"/>
    <property type="match status" value="1"/>
</dbReference>
<accession>A0ABW7H0P4</accession>
<feature type="domain" description="Peptidase M13 C-terminal" evidence="9">
    <location>
        <begin position="484"/>
        <end position="684"/>
    </location>
</feature>
<evidence type="ECO:0000256" key="6">
    <source>
        <dbReference type="ARBA" id="ARBA00022833"/>
    </source>
</evidence>
<feature type="domain" description="Peptidase M13 N-terminal" evidence="10">
    <location>
        <begin position="55"/>
        <end position="432"/>
    </location>
</feature>
<organism evidence="11 12">
    <name type="scientific">Pelomonas baiyunensis</name>
    <dbReference type="NCBI Taxonomy" id="3299026"/>
    <lineage>
        <taxon>Bacteria</taxon>
        <taxon>Pseudomonadati</taxon>
        <taxon>Pseudomonadota</taxon>
        <taxon>Betaproteobacteria</taxon>
        <taxon>Burkholderiales</taxon>
        <taxon>Sphaerotilaceae</taxon>
        <taxon>Roseateles</taxon>
    </lineage>
</organism>
<dbReference type="InterPro" id="IPR008753">
    <property type="entry name" value="Peptidase_M13_N"/>
</dbReference>
<dbReference type="SUPFAM" id="SSF55486">
    <property type="entry name" value="Metalloproteases ('zincins'), catalytic domain"/>
    <property type="match status" value="1"/>
</dbReference>
<dbReference type="PANTHER" id="PTHR11733">
    <property type="entry name" value="ZINC METALLOPROTEASE FAMILY M13 NEPRILYSIN-RELATED"/>
    <property type="match status" value="1"/>
</dbReference>
<evidence type="ECO:0000256" key="8">
    <source>
        <dbReference type="SAM" id="SignalP"/>
    </source>
</evidence>
<dbReference type="PANTHER" id="PTHR11733:SF167">
    <property type="entry name" value="FI17812P1-RELATED"/>
    <property type="match status" value="1"/>
</dbReference>
<dbReference type="InterPro" id="IPR018497">
    <property type="entry name" value="Peptidase_M13_C"/>
</dbReference>
<keyword evidence="8" id="KW-0732">Signal</keyword>
<keyword evidence="7" id="KW-0482">Metalloprotease</keyword>
<dbReference type="RefSeq" id="WP_394385676.1">
    <property type="nucleotide sequence ID" value="NZ_JBIGIB010000004.1"/>
</dbReference>
<dbReference type="Pfam" id="PF01431">
    <property type="entry name" value="Peptidase_M13"/>
    <property type="match status" value="1"/>
</dbReference>
<dbReference type="Proteomes" id="UP001606303">
    <property type="component" value="Unassembled WGS sequence"/>
</dbReference>
<evidence type="ECO:0000259" key="10">
    <source>
        <dbReference type="Pfam" id="PF05649"/>
    </source>
</evidence>
<gene>
    <name evidence="11" type="ORF">ACG01O_14335</name>
</gene>
<evidence type="ECO:0000313" key="12">
    <source>
        <dbReference type="Proteomes" id="UP001606303"/>
    </source>
</evidence>
<keyword evidence="12" id="KW-1185">Reference proteome</keyword>
<feature type="signal peptide" evidence="8">
    <location>
        <begin position="1"/>
        <end position="32"/>
    </location>
</feature>
<dbReference type="PRINTS" id="PR00786">
    <property type="entry name" value="NEPRILYSIN"/>
</dbReference>
<dbReference type="Gene3D" id="1.10.1380.10">
    <property type="entry name" value="Neutral endopeptidase , domain2"/>
    <property type="match status" value="1"/>
</dbReference>
<evidence type="ECO:0000256" key="2">
    <source>
        <dbReference type="ARBA" id="ARBA00007357"/>
    </source>
</evidence>
<reference evidence="11 12" key="1">
    <citation type="submission" date="2024-08" db="EMBL/GenBank/DDBJ databases">
        <authorList>
            <person name="Lu H."/>
        </authorList>
    </citation>
    <scope>NUCLEOTIDE SEQUENCE [LARGE SCALE GENOMIC DNA]</scope>
    <source>
        <strain evidence="11 12">BYS87W</strain>
    </source>
</reference>
<name>A0ABW7H0P4_9BURK</name>
<evidence type="ECO:0000313" key="11">
    <source>
        <dbReference type="EMBL" id="MFG6467800.1"/>
    </source>
</evidence>
<evidence type="ECO:0000256" key="7">
    <source>
        <dbReference type="ARBA" id="ARBA00023049"/>
    </source>
</evidence>
<comment type="similarity">
    <text evidence="2">Belongs to the peptidase M13 family.</text>
</comment>
<dbReference type="EMBL" id="JBIGIB010000004">
    <property type="protein sequence ID" value="MFG6467800.1"/>
    <property type="molecule type" value="Genomic_DNA"/>
</dbReference>
<keyword evidence="3" id="KW-0645">Protease</keyword>
<comment type="caution">
    <text evidence="11">The sequence shown here is derived from an EMBL/GenBank/DDBJ whole genome shotgun (WGS) entry which is preliminary data.</text>
</comment>
<feature type="chain" id="PRO_5045420214" evidence="8">
    <location>
        <begin position="33"/>
        <end position="688"/>
    </location>
</feature>
<keyword evidence="4" id="KW-0479">Metal-binding</keyword>
<dbReference type="InterPro" id="IPR000718">
    <property type="entry name" value="Peptidase_M13"/>
</dbReference>
<dbReference type="InterPro" id="IPR024079">
    <property type="entry name" value="MetalloPept_cat_dom_sf"/>
</dbReference>
<evidence type="ECO:0000259" key="9">
    <source>
        <dbReference type="Pfam" id="PF01431"/>
    </source>
</evidence>
<dbReference type="PROSITE" id="PS51885">
    <property type="entry name" value="NEPRILYSIN"/>
    <property type="match status" value="1"/>
</dbReference>
<sequence>MNTPRLAPLALSLFLSLPVTLPLASLPGVATAAPPTAAPLTSGFDKSGQDRTVRPQDDLFRAGNGRWLATTRIPADKSAYGSFTQLADLSDERVRRIVESLAATQRDTDTVEGKIGAYYASHLNTAAIDKAGLAPIRPMLDSIAALQTREQLAPWLGRHVGVVDLPWALSVDPDFKQPGTNRLSLSQSGLGLPDRDYYLKTDDAEMARARDAYRRYLAVLARAAGLRQPDDAARRVIVFEHRLAQAQWPADENRDPQKNYNPMTPAELAKNAPGWDWAAMFGAAALPTLDRLSVAQPSYATAAAQWMAEAPLEDIRLYLTLRVLDAHATVLPRALRDASFAFHGAALTGARSPRPRWQQAVESVNAALGEAVGEVYVQRHFAAADKARMLVLVQNLLTAYGESIDSLTWMTPATQAKARDKLSKYLVKIGYPDVWRRYDALQVKAGDAAGNRQRAARFDWERQAAKAGQPVDKREWGMTPQTVNAYYNPTLNEIVFPAAILQPPFYNTQADDAVNYGAIGAIIGHEISHGFDDEGSQFDGDGVLANWWTDDDRKAFEAVGARLEAQYEGYEPLPGKRINGKLTLGENMADLSGLQIAYKAYQRSLGGQPSPVIDGLTGEQRFFMGWSQGWREKIRDPRLLQQLTVDPHSPPQFRANGAAVNHDGFHDAFKTQPGDKMFKAPADRIKIW</sequence>
<proteinExistence type="inferred from homology"/>
<evidence type="ECO:0000256" key="5">
    <source>
        <dbReference type="ARBA" id="ARBA00022801"/>
    </source>
</evidence>
<keyword evidence="5" id="KW-0378">Hydrolase</keyword>